<evidence type="ECO:0000256" key="7">
    <source>
        <dbReference type="ARBA" id="ARBA00023015"/>
    </source>
</evidence>
<comment type="subcellular location">
    <subcellularLocation>
        <location evidence="1">Nucleus</location>
    </subcellularLocation>
</comment>
<dbReference type="PROSITE" id="PS00028">
    <property type="entry name" value="ZINC_FINGER_C2H2_1"/>
    <property type="match status" value="2"/>
</dbReference>
<dbReference type="EMBL" id="VXAM01002012">
    <property type="protein sequence ID" value="NXK00911.1"/>
    <property type="molecule type" value="Genomic_DNA"/>
</dbReference>
<feature type="non-terminal residue" evidence="13">
    <location>
        <position position="56"/>
    </location>
</feature>
<dbReference type="FunFam" id="3.30.160.60:FF:000478">
    <property type="entry name" value="Zinc finger protein 133"/>
    <property type="match status" value="1"/>
</dbReference>
<evidence type="ECO:0000256" key="1">
    <source>
        <dbReference type="ARBA" id="ARBA00004123"/>
    </source>
</evidence>
<sequence>GKKRYPCGECGKSFGQSSNLIVHRRTHTGEKPYQCRGCGRSFSDRSNLAKHQRLHG</sequence>
<reference evidence="13 14" key="1">
    <citation type="submission" date="2019-09" db="EMBL/GenBank/DDBJ databases">
        <title>Bird 10,000 Genomes (B10K) Project - Family phase.</title>
        <authorList>
            <person name="Zhang G."/>
        </authorList>
    </citation>
    <scope>NUCLEOTIDE SEQUENCE [LARGE SCALE GENOMIC DNA]</scope>
    <source>
        <strain evidence="13">B10K-DU-011-20</strain>
        <tissue evidence="13">Muscle</tissue>
    </source>
</reference>
<dbReference type="PROSITE" id="PS50157">
    <property type="entry name" value="ZINC_FINGER_C2H2_2"/>
    <property type="match status" value="2"/>
</dbReference>
<dbReference type="PANTHER" id="PTHR14003">
    <property type="entry name" value="TRANSCRIPTIONAL REPRESSOR PROTEIN YY"/>
    <property type="match status" value="1"/>
</dbReference>
<evidence type="ECO:0000313" key="14">
    <source>
        <dbReference type="Proteomes" id="UP000526942"/>
    </source>
</evidence>
<evidence type="ECO:0000256" key="9">
    <source>
        <dbReference type="ARBA" id="ARBA00023163"/>
    </source>
</evidence>
<feature type="domain" description="C2H2-type" evidence="12">
    <location>
        <begin position="33"/>
        <end position="56"/>
    </location>
</feature>
<evidence type="ECO:0000256" key="6">
    <source>
        <dbReference type="ARBA" id="ARBA00022833"/>
    </source>
</evidence>
<evidence type="ECO:0000313" key="13">
    <source>
        <dbReference type="EMBL" id="NXK00911.1"/>
    </source>
</evidence>
<evidence type="ECO:0000256" key="11">
    <source>
        <dbReference type="PROSITE-ProRule" id="PRU00042"/>
    </source>
</evidence>
<dbReference type="Proteomes" id="UP000526942">
    <property type="component" value="Unassembled WGS sequence"/>
</dbReference>
<evidence type="ECO:0000256" key="3">
    <source>
        <dbReference type="ARBA" id="ARBA00022723"/>
    </source>
</evidence>
<keyword evidence="6" id="KW-0862">Zinc</keyword>
<dbReference type="Gene3D" id="3.30.160.60">
    <property type="entry name" value="Classic Zinc Finger"/>
    <property type="match status" value="2"/>
</dbReference>
<protein>
    <submittedName>
        <fullName evidence="13">ZN271 protein</fullName>
    </submittedName>
</protein>
<keyword evidence="10" id="KW-0539">Nucleus</keyword>
<feature type="non-terminal residue" evidence="13">
    <location>
        <position position="1"/>
    </location>
</feature>
<dbReference type="InterPro" id="IPR036236">
    <property type="entry name" value="Znf_C2H2_sf"/>
</dbReference>
<dbReference type="GO" id="GO:0000981">
    <property type="term" value="F:DNA-binding transcription factor activity, RNA polymerase II-specific"/>
    <property type="evidence" value="ECO:0007669"/>
    <property type="project" value="TreeGrafter"/>
</dbReference>
<evidence type="ECO:0000256" key="8">
    <source>
        <dbReference type="ARBA" id="ARBA00023125"/>
    </source>
</evidence>
<dbReference type="SMART" id="SM00355">
    <property type="entry name" value="ZnF_C2H2"/>
    <property type="match status" value="2"/>
</dbReference>
<dbReference type="OrthoDB" id="8922241at2759"/>
<keyword evidence="14" id="KW-1185">Reference proteome</keyword>
<dbReference type="PANTHER" id="PTHR14003:SF19">
    <property type="entry name" value="YY2 TRANSCRIPTION FACTOR"/>
    <property type="match status" value="1"/>
</dbReference>
<keyword evidence="9" id="KW-0804">Transcription</keyword>
<evidence type="ECO:0000256" key="4">
    <source>
        <dbReference type="ARBA" id="ARBA00022737"/>
    </source>
</evidence>
<dbReference type="GO" id="GO:0000978">
    <property type="term" value="F:RNA polymerase II cis-regulatory region sequence-specific DNA binding"/>
    <property type="evidence" value="ECO:0007669"/>
    <property type="project" value="TreeGrafter"/>
</dbReference>
<comment type="caution">
    <text evidence="13">The sequence shown here is derived from an EMBL/GenBank/DDBJ whole genome shotgun (WGS) entry which is preliminary data.</text>
</comment>
<dbReference type="GO" id="GO:0000785">
    <property type="term" value="C:chromatin"/>
    <property type="evidence" value="ECO:0007669"/>
    <property type="project" value="TreeGrafter"/>
</dbReference>
<gene>
    <name evidence="13" type="primary">Znf271_0</name>
    <name evidence="13" type="ORF">CORCON_R15928</name>
</gene>
<proteinExistence type="inferred from homology"/>
<feature type="domain" description="C2H2-type" evidence="12">
    <location>
        <begin position="5"/>
        <end position="32"/>
    </location>
</feature>
<evidence type="ECO:0000256" key="10">
    <source>
        <dbReference type="ARBA" id="ARBA00023242"/>
    </source>
</evidence>
<dbReference type="InterPro" id="IPR013087">
    <property type="entry name" value="Znf_C2H2_type"/>
</dbReference>
<evidence type="ECO:0000256" key="2">
    <source>
        <dbReference type="ARBA" id="ARBA00006991"/>
    </source>
</evidence>
<keyword evidence="5 11" id="KW-0863">Zinc-finger</keyword>
<evidence type="ECO:0000256" key="5">
    <source>
        <dbReference type="ARBA" id="ARBA00022771"/>
    </source>
</evidence>
<name>A0A7L0FZ01_CORCN</name>
<dbReference type="AlphaFoldDB" id="A0A7L0FZ01"/>
<keyword evidence="4" id="KW-0677">Repeat</keyword>
<accession>A0A7L0FZ01</accession>
<dbReference type="GO" id="GO:0031519">
    <property type="term" value="C:PcG protein complex"/>
    <property type="evidence" value="ECO:0007669"/>
    <property type="project" value="TreeGrafter"/>
</dbReference>
<dbReference type="FunFam" id="3.30.160.60:FF:000862">
    <property type="entry name" value="zinc finger protein 697"/>
    <property type="match status" value="1"/>
</dbReference>
<comment type="similarity">
    <text evidence="2">Belongs to the krueppel C2H2-type zinc-finger protein family.</text>
</comment>
<dbReference type="GO" id="GO:0008270">
    <property type="term" value="F:zinc ion binding"/>
    <property type="evidence" value="ECO:0007669"/>
    <property type="project" value="UniProtKB-KW"/>
</dbReference>
<dbReference type="SUPFAM" id="SSF57667">
    <property type="entry name" value="beta-beta-alpha zinc fingers"/>
    <property type="match status" value="1"/>
</dbReference>
<dbReference type="GO" id="GO:0005667">
    <property type="term" value="C:transcription regulator complex"/>
    <property type="evidence" value="ECO:0007669"/>
    <property type="project" value="TreeGrafter"/>
</dbReference>
<evidence type="ECO:0000259" key="12">
    <source>
        <dbReference type="PROSITE" id="PS50157"/>
    </source>
</evidence>
<dbReference type="Pfam" id="PF00096">
    <property type="entry name" value="zf-C2H2"/>
    <property type="match status" value="2"/>
</dbReference>
<keyword evidence="7" id="KW-0805">Transcription regulation</keyword>
<keyword evidence="3" id="KW-0479">Metal-binding</keyword>
<organism evidence="13 14">
    <name type="scientific">Corythaixoides concolor</name>
    <name type="common">Grey go-away-bird</name>
    <dbReference type="NCBI Taxonomy" id="103956"/>
    <lineage>
        <taxon>Eukaryota</taxon>
        <taxon>Metazoa</taxon>
        <taxon>Chordata</taxon>
        <taxon>Craniata</taxon>
        <taxon>Vertebrata</taxon>
        <taxon>Euteleostomi</taxon>
        <taxon>Archelosauria</taxon>
        <taxon>Archosauria</taxon>
        <taxon>Dinosauria</taxon>
        <taxon>Saurischia</taxon>
        <taxon>Theropoda</taxon>
        <taxon>Coelurosauria</taxon>
        <taxon>Aves</taxon>
        <taxon>Neognathae</taxon>
        <taxon>Neoaves</taxon>
        <taxon>Otidimorphae</taxon>
        <taxon>Musophagiformes</taxon>
        <taxon>Musophagidae</taxon>
        <taxon>Corythaixoides</taxon>
    </lineage>
</organism>
<keyword evidence="8" id="KW-0238">DNA-binding</keyword>